<feature type="transmembrane region" description="Helical" evidence="13">
    <location>
        <begin position="40"/>
        <end position="58"/>
    </location>
</feature>
<name>A0A2W1L7L2_9BACL</name>
<feature type="transmembrane region" description="Helical" evidence="13">
    <location>
        <begin position="131"/>
        <end position="149"/>
    </location>
</feature>
<dbReference type="InterPro" id="IPR048279">
    <property type="entry name" value="MdtK-like"/>
</dbReference>
<feature type="transmembrane region" description="Helical" evidence="13">
    <location>
        <begin position="273"/>
        <end position="295"/>
    </location>
</feature>
<evidence type="ECO:0000313" key="15">
    <source>
        <dbReference type="Proteomes" id="UP000249522"/>
    </source>
</evidence>
<evidence type="ECO:0000256" key="1">
    <source>
        <dbReference type="ARBA" id="ARBA00003408"/>
    </source>
</evidence>
<comment type="subcellular location">
    <subcellularLocation>
        <location evidence="2">Cell membrane</location>
        <topology evidence="2">Multi-pass membrane protein</topology>
    </subcellularLocation>
</comment>
<dbReference type="NCBIfam" id="TIGR00797">
    <property type="entry name" value="matE"/>
    <property type="match status" value="1"/>
</dbReference>
<dbReference type="PANTHER" id="PTHR43298:SF2">
    <property type="entry name" value="FMN_FAD EXPORTER YEEO-RELATED"/>
    <property type="match status" value="1"/>
</dbReference>
<dbReference type="AlphaFoldDB" id="A0A2W1L7L2"/>
<dbReference type="InterPro" id="IPR050222">
    <property type="entry name" value="MATE_MdtK"/>
</dbReference>
<feature type="transmembrane region" description="Helical" evidence="13">
    <location>
        <begin position="246"/>
        <end position="267"/>
    </location>
</feature>
<keyword evidence="11 13" id="KW-0472">Membrane</keyword>
<keyword evidence="5" id="KW-0813">Transport</keyword>
<organism evidence="14 15">
    <name type="scientific">Paenibacillus sambharensis</name>
    <dbReference type="NCBI Taxonomy" id="1803190"/>
    <lineage>
        <taxon>Bacteria</taxon>
        <taxon>Bacillati</taxon>
        <taxon>Bacillota</taxon>
        <taxon>Bacilli</taxon>
        <taxon>Bacillales</taxon>
        <taxon>Paenibacillaceae</taxon>
        <taxon>Paenibacillus</taxon>
    </lineage>
</organism>
<comment type="similarity">
    <text evidence="3">Belongs to the multi antimicrobial extrusion (MATE) (TC 2.A.66.1) family.</text>
</comment>
<evidence type="ECO:0000256" key="12">
    <source>
        <dbReference type="ARBA" id="ARBA00031636"/>
    </source>
</evidence>
<dbReference type="GO" id="GO:0006811">
    <property type="term" value="P:monoatomic ion transport"/>
    <property type="evidence" value="ECO:0007669"/>
    <property type="project" value="UniProtKB-KW"/>
</dbReference>
<feature type="transmembrane region" description="Helical" evidence="13">
    <location>
        <begin position="7"/>
        <end position="34"/>
    </location>
</feature>
<feature type="transmembrane region" description="Helical" evidence="13">
    <location>
        <begin position="161"/>
        <end position="179"/>
    </location>
</feature>
<comment type="caution">
    <text evidence="14">The sequence shown here is derived from an EMBL/GenBank/DDBJ whole genome shotgun (WGS) entry which is preliminary data.</text>
</comment>
<dbReference type="CDD" id="cd13137">
    <property type="entry name" value="MATE_NorM_like"/>
    <property type="match status" value="1"/>
</dbReference>
<accession>A0A2W1L7L2</accession>
<dbReference type="GO" id="GO:0042910">
    <property type="term" value="F:xenobiotic transmembrane transporter activity"/>
    <property type="evidence" value="ECO:0007669"/>
    <property type="project" value="InterPro"/>
</dbReference>
<evidence type="ECO:0000256" key="6">
    <source>
        <dbReference type="ARBA" id="ARBA00022449"/>
    </source>
</evidence>
<dbReference type="PIRSF" id="PIRSF006603">
    <property type="entry name" value="DinF"/>
    <property type="match status" value="1"/>
</dbReference>
<evidence type="ECO:0000256" key="13">
    <source>
        <dbReference type="SAM" id="Phobius"/>
    </source>
</evidence>
<keyword evidence="15" id="KW-1185">Reference proteome</keyword>
<evidence type="ECO:0000256" key="9">
    <source>
        <dbReference type="ARBA" id="ARBA00022989"/>
    </source>
</evidence>
<dbReference type="Pfam" id="PF01554">
    <property type="entry name" value="MatE"/>
    <property type="match status" value="2"/>
</dbReference>
<feature type="transmembrane region" description="Helical" evidence="13">
    <location>
        <begin position="87"/>
        <end position="111"/>
    </location>
</feature>
<evidence type="ECO:0000313" key="14">
    <source>
        <dbReference type="EMBL" id="PZD94809.1"/>
    </source>
</evidence>
<feature type="transmembrane region" description="Helical" evidence="13">
    <location>
        <begin position="411"/>
        <end position="433"/>
    </location>
</feature>
<protein>
    <recommendedName>
        <fullName evidence="4">Probable multidrug resistance protein NorM</fullName>
    </recommendedName>
    <alternativeName>
        <fullName evidence="12">Multidrug-efflux transporter</fullName>
    </alternativeName>
</protein>
<feature type="transmembrane region" description="Helical" evidence="13">
    <location>
        <begin position="191"/>
        <end position="211"/>
    </location>
</feature>
<reference evidence="14 15" key="1">
    <citation type="submission" date="2018-06" db="EMBL/GenBank/DDBJ databases">
        <title>Paenibacillus imtechensis sp. nov.</title>
        <authorList>
            <person name="Pinnaka A.K."/>
            <person name="Singh H."/>
            <person name="Kaur M."/>
        </authorList>
    </citation>
    <scope>NUCLEOTIDE SEQUENCE [LARGE SCALE GENOMIC DNA]</scope>
    <source>
        <strain evidence="14 15">SMB1</strain>
    </source>
</reference>
<sequence length="445" mass="48598">MTANWGLILSLALPSVISFAMITLSGTLNLIIIGKLGAEAIAIVGVANIVIYNAWAIFSGIGHSVNYLVAQNFGAGDMKRGIERTYVALYVTSIVAVLIFLAGAFLSGEILRLIGGENSQGLLAGEEYLQIRFYAMACGILNFVFHGFFRGIGDTRTPMVLSLISNILMVFFTYAWTYGHFGFQAYGLTGAGWAFFLGEAVGLLGCLYVYFIRLHPVYGTRSKIAWNRSEARLILQESGKLGVQEFSLSFSMLLFTMFVAVLGEVALAANEVALSVMGLGFMPAFAFGSTATILVGQRIGQRKPFEGRRLATDTAVVGTLLLIIIGVVEFFFAEPIARIYTPDPEVYQLAGQLIMISAFLQLFDGLLNIYAGGLRGTGDTRFLLIISFVLGLFVFVPTAYLAIFIFKWGSIGAWVALYSYLVLFGLAVTIRFYRTNWSTVTIRES</sequence>
<keyword evidence="9 13" id="KW-1133">Transmembrane helix</keyword>
<feature type="transmembrane region" description="Helical" evidence="13">
    <location>
        <begin position="382"/>
        <end position="405"/>
    </location>
</feature>
<dbReference type="GO" id="GO:0005886">
    <property type="term" value="C:plasma membrane"/>
    <property type="evidence" value="ECO:0007669"/>
    <property type="project" value="UniProtKB-SubCell"/>
</dbReference>
<evidence type="ECO:0000256" key="8">
    <source>
        <dbReference type="ARBA" id="ARBA00022692"/>
    </source>
</evidence>
<dbReference type="GO" id="GO:0015297">
    <property type="term" value="F:antiporter activity"/>
    <property type="evidence" value="ECO:0007669"/>
    <property type="project" value="UniProtKB-KW"/>
</dbReference>
<keyword evidence="10" id="KW-0406">Ion transport</keyword>
<dbReference type="OrthoDB" id="9806302at2"/>
<evidence type="ECO:0000256" key="11">
    <source>
        <dbReference type="ARBA" id="ARBA00023136"/>
    </source>
</evidence>
<evidence type="ECO:0000256" key="2">
    <source>
        <dbReference type="ARBA" id="ARBA00004651"/>
    </source>
</evidence>
<comment type="function">
    <text evidence="1">Multidrug efflux pump.</text>
</comment>
<evidence type="ECO:0000256" key="10">
    <source>
        <dbReference type="ARBA" id="ARBA00023065"/>
    </source>
</evidence>
<dbReference type="InterPro" id="IPR002528">
    <property type="entry name" value="MATE_fam"/>
</dbReference>
<evidence type="ECO:0000256" key="3">
    <source>
        <dbReference type="ARBA" id="ARBA00010199"/>
    </source>
</evidence>
<gene>
    <name evidence="14" type="ORF">DNH61_16270</name>
</gene>
<evidence type="ECO:0000256" key="4">
    <source>
        <dbReference type="ARBA" id="ARBA00020268"/>
    </source>
</evidence>
<keyword evidence="8 13" id="KW-0812">Transmembrane</keyword>
<dbReference type="Proteomes" id="UP000249522">
    <property type="component" value="Unassembled WGS sequence"/>
</dbReference>
<evidence type="ECO:0000256" key="7">
    <source>
        <dbReference type="ARBA" id="ARBA00022475"/>
    </source>
</evidence>
<keyword evidence="6" id="KW-0050">Antiport</keyword>
<dbReference type="PANTHER" id="PTHR43298">
    <property type="entry name" value="MULTIDRUG RESISTANCE PROTEIN NORM-RELATED"/>
    <property type="match status" value="1"/>
</dbReference>
<keyword evidence="7" id="KW-1003">Cell membrane</keyword>
<feature type="transmembrane region" description="Helical" evidence="13">
    <location>
        <begin position="315"/>
        <end position="337"/>
    </location>
</feature>
<dbReference type="EMBL" id="QKRB01000050">
    <property type="protein sequence ID" value="PZD94809.1"/>
    <property type="molecule type" value="Genomic_DNA"/>
</dbReference>
<evidence type="ECO:0000256" key="5">
    <source>
        <dbReference type="ARBA" id="ARBA00022448"/>
    </source>
</evidence>
<feature type="transmembrane region" description="Helical" evidence="13">
    <location>
        <begin position="349"/>
        <end position="370"/>
    </location>
</feature>
<proteinExistence type="inferred from homology"/>